<dbReference type="InterPro" id="IPR053239">
    <property type="entry name" value="Dual_spec_PTase"/>
</dbReference>
<evidence type="ECO:0000256" key="3">
    <source>
        <dbReference type="SAM" id="MobiDB-lite"/>
    </source>
</evidence>
<keyword evidence="2" id="KW-0904">Protein phosphatase</keyword>
<dbReference type="CDD" id="cd14516">
    <property type="entry name" value="DSP_fungal_PPS1"/>
    <property type="match status" value="1"/>
</dbReference>
<reference evidence="6 7" key="1">
    <citation type="journal article" date="2016" name="Mol. Biol. Evol.">
        <title>Comparative Genomics of Early-Diverging Mushroom-Forming Fungi Provides Insights into the Origins of Lignocellulose Decay Capabilities.</title>
        <authorList>
            <person name="Nagy L.G."/>
            <person name="Riley R."/>
            <person name="Tritt A."/>
            <person name="Adam C."/>
            <person name="Daum C."/>
            <person name="Floudas D."/>
            <person name="Sun H."/>
            <person name="Yadav J.S."/>
            <person name="Pangilinan J."/>
            <person name="Larsson K.H."/>
            <person name="Matsuura K."/>
            <person name="Barry K."/>
            <person name="Labutti K."/>
            <person name="Kuo R."/>
            <person name="Ohm R.A."/>
            <person name="Bhattacharya S.S."/>
            <person name="Shirouzu T."/>
            <person name="Yoshinaga Y."/>
            <person name="Martin F.M."/>
            <person name="Grigoriev I.V."/>
            <person name="Hibbett D.S."/>
        </authorList>
    </citation>
    <scope>NUCLEOTIDE SEQUENCE [LARGE SCALE GENOMIC DNA]</scope>
    <source>
        <strain evidence="6 7">HHB12029</strain>
    </source>
</reference>
<dbReference type="PROSITE" id="PS50054">
    <property type="entry name" value="TYR_PHOSPHATASE_DUAL"/>
    <property type="match status" value="1"/>
</dbReference>
<accession>A0A165JDM8</accession>
<feature type="domain" description="Tyrosine specific protein phosphatases" evidence="5">
    <location>
        <begin position="740"/>
        <end position="808"/>
    </location>
</feature>
<feature type="domain" description="Tyrosine-protein phosphatase" evidence="4">
    <location>
        <begin position="646"/>
        <end position="821"/>
    </location>
</feature>
<evidence type="ECO:0000259" key="4">
    <source>
        <dbReference type="PROSITE" id="PS50054"/>
    </source>
</evidence>
<dbReference type="PANTHER" id="PTHR47550:SF1">
    <property type="entry name" value="DUAL SPECIFICITY PROTEIN PHOSPHATASE PPS1"/>
    <property type="match status" value="1"/>
</dbReference>
<dbReference type="InterPro" id="IPR016130">
    <property type="entry name" value="Tyr_Pase_AS"/>
</dbReference>
<feature type="region of interest" description="Disordered" evidence="3">
    <location>
        <begin position="540"/>
        <end position="609"/>
    </location>
</feature>
<dbReference type="InterPro" id="IPR000340">
    <property type="entry name" value="Dual-sp_phosphatase_cat-dom"/>
</dbReference>
<evidence type="ECO:0000313" key="7">
    <source>
        <dbReference type="Proteomes" id="UP000077266"/>
    </source>
</evidence>
<dbReference type="PANTHER" id="PTHR47550">
    <property type="entry name" value="DUAL SPECIFICITY PROTEIN PHOSPHATASE PPS1"/>
    <property type="match status" value="1"/>
</dbReference>
<dbReference type="GO" id="GO:0033260">
    <property type="term" value="P:nuclear DNA replication"/>
    <property type="evidence" value="ECO:0007669"/>
    <property type="project" value="InterPro"/>
</dbReference>
<feature type="compositionally biased region" description="Low complexity" evidence="3">
    <location>
        <begin position="599"/>
        <end position="609"/>
    </location>
</feature>
<dbReference type="EMBL" id="KV425968">
    <property type="protein sequence ID" value="KZV94697.1"/>
    <property type="molecule type" value="Genomic_DNA"/>
</dbReference>
<dbReference type="Gene3D" id="3.90.190.10">
    <property type="entry name" value="Protein tyrosine phosphatase superfamily"/>
    <property type="match status" value="2"/>
</dbReference>
<dbReference type="GO" id="GO:0008138">
    <property type="term" value="F:protein tyrosine/serine/threonine phosphatase activity"/>
    <property type="evidence" value="ECO:0007669"/>
    <property type="project" value="InterPro"/>
</dbReference>
<dbReference type="InterPro" id="IPR020422">
    <property type="entry name" value="TYR_PHOSPHATASE_DUAL_dom"/>
</dbReference>
<protein>
    <submittedName>
        <fullName evidence="6">Uncharacterized protein</fullName>
    </submittedName>
</protein>
<dbReference type="SMART" id="SM00195">
    <property type="entry name" value="DSPc"/>
    <property type="match status" value="1"/>
</dbReference>
<dbReference type="OrthoDB" id="273181at2759"/>
<evidence type="ECO:0000313" key="6">
    <source>
        <dbReference type="EMBL" id="KZV94697.1"/>
    </source>
</evidence>
<evidence type="ECO:0000259" key="5">
    <source>
        <dbReference type="PROSITE" id="PS50056"/>
    </source>
</evidence>
<dbReference type="AlphaFoldDB" id="A0A165JDM8"/>
<feature type="compositionally biased region" description="Basic and acidic residues" evidence="3">
    <location>
        <begin position="540"/>
        <end position="565"/>
    </location>
</feature>
<evidence type="ECO:0000256" key="1">
    <source>
        <dbReference type="ARBA" id="ARBA00022801"/>
    </source>
</evidence>
<dbReference type="STRING" id="1314781.A0A165JDM8"/>
<dbReference type="PROSITE" id="PS50056">
    <property type="entry name" value="TYR_PHOSPHATASE_2"/>
    <property type="match status" value="1"/>
</dbReference>
<keyword evidence="7" id="KW-1185">Reference proteome</keyword>
<feature type="compositionally biased region" description="Acidic residues" evidence="3">
    <location>
        <begin position="107"/>
        <end position="123"/>
    </location>
</feature>
<evidence type="ECO:0000256" key="2">
    <source>
        <dbReference type="ARBA" id="ARBA00022912"/>
    </source>
</evidence>
<gene>
    <name evidence="6" type="ORF">EXIGLDRAFT_736446</name>
</gene>
<dbReference type="Pfam" id="PF00782">
    <property type="entry name" value="DSPc"/>
    <property type="match status" value="1"/>
</dbReference>
<sequence>MNGIEYPHHLDVDQLDVLVHRPEPHAPIRALSAAQFATLHLAHACLDTPDSVLFPFLHGLESDNHQQIAFFSKTARVPSYRGLVWVVADEDIDPPQHSPTASSSLGDESDDEEPFEDDTDELYADGAPQDYADVPRGSVSSTSGSSDSLSDSWHTTTTDTSLASSAQSLCLSTSTSSLPHSRARSHLLTSTFFPAELLSISPSGPIFTPPRVPDGVSLRNFGIQAPIYATLSDVVVYSPKGHTRAALAVAERFKQAIEAKALERAKSHPEDAPPLLAYNVFVVTDPFTTFETHFSPLVSINSDGLPTPSYPDLASREKDEMRQLTQASEILGGIWLGNAADVPIWHSTDSEDPCSSINNPDGYDICVECQDGAPFPTSHHLRQAEDHLSALEGLWSTGFTAAAGLSGVATTSAPPRPAPNANAVLHLSCPSSPLSTQSTLAQLLSLTDFLIRASRGNLLSSNRTGHGARRALRILVHSADGYTDSSVLALCLIMTAKHCSLPEAYLELQVSRSRSFFVYQQDLPLLKRVEAKLVPPAEQLRKREREKSRESEKDKSKRERSHDRWGWTFSRSTSSVPIPSPSGSNVATPEPETPPALFPSVPMSSSAPSTPAPIALPMRRTRASTSAVPFAGHHSWFNDPRFDGSFPSRVLPFLYLGNLNHASNAYMLHALGITHVVSVGECALVPPPSALGVAGGVGGPRFCATGPHAQGSLWIEEREGRIKVLDIKGVCDDGIDSLRGQFAGICDWIDRARLEGGKVLVHCRVGVSRSATVTIAYVMKHLGLPLIDAYLIVRSRRLSVLIQPNMRLLYNLVGWEAELAHQKVQAELSQPASPNADTDMLMDSPVDMDAQDANDVTITSFTTPRIVPVAIPAEQQHRQELDLAARLSDPAYAERLRTYLARSLTWPFLAREVHLLNEKYLA</sequence>
<dbReference type="InterPro" id="IPR047949">
    <property type="entry name" value="PPS1_DSP"/>
</dbReference>
<feature type="compositionally biased region" description="Polar residues" evidence="3">
    <location>
        <begin position="569"/>
        <end position="587"/>
    </location>
</feature>
<keyword evidence="1" id="KW-0378">Hydrolase</keyword>
<dbReference type="Proteomes" id="UP000077266">
    <property type="component" value="Unassembled WGS sequence"/>
</dbReference>
<feature type="region of interest" description="Disordered" evidence="3">
    <location>
        <begin position="91"/>
        <end position="156"/>
    </location>
</feature>
<dbReference type="GO" id="GO:0005634">
    <property type="term" value="C:nucleus"/>
    <property type="evidence" value="ECO:0007669"/>
    <property type="project" value="GOC"/>
</dbReference>
<dbReference type="PROSITE" id="PS00383">
    <property type="entry name" value="TYR_PHOSPHATASE_1"/>
    <property type="match status" value="1"/>
</dbReference>
<dbReference type="InterPro" id="IPR000387">
    <property type="entry name" value="Tyr_Pase_dom"/>
</dbReference>
<organism evidence="6 7">
    <name type="scientific">Exidia glandulosa HHB12029</name>
    <dbReference type="NCBI Taxonomy" id="1314781"/>
    <lineage>
        <taxon>Eukaryota</taxon>
        <taxon>Fungi</taxon>
        <taxon>Dikarya</taxon>
        <taxon>Basidiomycota</taxon>
        <taxon>Agaricomycotina</taxon>
        <taxon>Agaricomycetes</taxon>
        <taxon>Auriculariales</taxon>
        <taxon>Exidiaceae</taxon>
        <taxon>Exidia</taxon>
    </lineage>
</organism>
<dbReference type="InterPro" id="IPR029021">
    <property type="entry name" value="Prot-tyrosine_phosphatase-like"/>
</dbReference>
<name>A0A165JDM8_EXIGL</name>
<feature type="compositionally biased region" description="Low complexity" evidence="3">
    <location>
        <begin position="138"/>
        <end position="156"/>
    </location>
</feature>
<dbReference type="InParanoid" id="A0A165JDM8"/>
<proteinExistence type="predicted"/>
<dbReference type="SUPFAM" id="SSF52799">
    <property type="entry name" value="(Phosphotyrosine protein) phosphatases II"/>
    <property type="match status" value="2"/>
</dbReference>